<proteinExistence type="predicted"/>
<evidence type="ECO:0000256" key="1">
    <source>
        <dbReference type="SAM" id="MobiDB-lite"/>
    </source>
</evidence>
<sequence length="21" mass="2265">MERHLPGPAGKIEGSEEGLRT</sequence>
<feature type="region of interest" description="Disordered" evidence="1">
    <location>
        <begin position="1"/>
        <end position="21"/>
    </location>
</feature>
<organism evidence="2">
    <name type="scientific">Anguilla anguilla</name>
    <name type="common">European freshwater eel</name>
    <name type="synonym">Muraena anguilla</name>
    <dbReference type="NCBI Taxonomy" id="7936"/>
    <lineage>
        <taxon>Eukaryota</taxon>
        <taxon>Metazoa</taxon>
        <taxon>Chordata</taxon>
        <taxon>Craniata</taxon>
        <taxon>Vertebrata</taxon>
        <taxon>Euteleostomi</taxon>
        <taxon>Actinopterygii</taxon>
        <taxon>Neopterygii</taxon>
        <taxon>Teleostei</taxon>
        <taxon>Anguilliformes</taxon>
        <taxon>Anguillidae</taxon>
        <taxon>Anguilla</taxon>
    </lineage>
</organism>
<protein>
    <submittedName>
        <fullName evidence="2">Uncharacterized protein</fullName>
    </submittedName>
</protein>
<reference evidence="2" key="2">
    <citation type="journal article" date="2015" name="Fish Shellfish Immunol.">
        <title>Early steps in the European eel (Anguilla anguilla)-Vibrio vulnificus interaction in the gills: Role of the RtxA13 toxin.</title>
        <authorList>
            <person name="Callol A."/>
            <person name="Pajuelo D."/>
            <person name="Ebbesson L."/>
            <person name="Teles M."/>
            <person name="MacKenzie S."/>
            <person name="Amaro C."/>
        </authorList>
    </citation>
    <scope>NUCLEOTIDE SEQUENCE</scope>
</reference>
<reference evidence="2" key="1">
    <citation type="submission" date="2014-11" db="EMBL/GenBank/DDBJ databases">
        <authorList>
            <person name="Amaro Gonzalez C."/>
        </authorList>
    </citation>
    <scope>NUCLEOTIDE SEQUENCE</scope>
</reference>
<name>A0A0E9U278_ANGAN</name>
<accession>A0A0E9U278</accession>
<evidence type="ECO:0000313" key="2">
    <source>
        <dbReference type="EMBL" id="JAH59275.1"/>
    </source>
</evidence>
<dbReference type="EMBL" id="GBXM01049302">
    <property type="protein sequence ID" value="JAH59275.1"/>
    <property type="molecule type" value="Transcribed_RNA"/>
</dbReference>
<dbReference type="AlphaFoldDB" id="A0A0E9U278"/>